<proteinExistence type="predicted"/>
<comment type="caution">
    <text evidence="1">The sequence shown here is derived from an EMBL/GenBank/DDBJ whole genome shotgun (WGS) entry which is preliminary data.</text>
</comment>
<dbReference type="AlphaFoldDB" id="A3ZV98"/>
<sequence>MRCHCDHSTHEHVEHQHAHPSEPTGAQRCQHVHCSAVCCASDAVSTGRSQCQCDHHSPPQQSGPSAFQVRVHGAIGGGPPHFSMSPCRTSAQTVASADIRKTASALETCAALCRFLT</sequence>
<gene>
    <name evidence="1" type="ORF">DSM3645_02173</name>
</gene>
<accession>A3ZV98</accession>
<dbReference type="Proteomes" id="UP000004358">
    <property type="component" value="Unassembled WGS sequence"/>
</dbReference>
<dbReference type="HOGENOM" id="CLU_2080189_0_0_0"/>
<evidence type="ECO:0000313" key="2">
    <source>
        <dbReference type="Proteomes" id="UP000004358"/>
    </source>
</evidence>
<organism evidence="1 2">
    <name type="scientific">Blastopirellula marina DSM 3645</name>
    <dbReference type="NCBI Taxonomy" id="314230"/>
    <lineage>
        <taxon>Bacteria</taxon>
        <taxon>Pseudomonadati</taxon>
        <taxon>Planctomycetota</taxon>
        <taxon>Planctomycetia</taxon>
        <taxon>Pirellulales</taxon>
        <taxon>Pirellulaceae</taxon>
        <taxon>Blastopirellula</taxon>
    </lineage>
</organism>
<reference evidence="1 2" key="1">
    <citation type="submission" date="2006-02" db="EMBL/GenBank/DDBJ databases">
        <authorList>
            <person name="Amann R."/>
            <person name="Ferriera S."/>
            <person name="Johnson J."/>
            <person name="Kravitz S."/>
            <person name="Halpern A."/>
            <person name="Remington K."/>
            <person name="Beeson K."/>
            <person name="Tran B."/>
            <person name="Rogers Y.-H."/>
            <person name="Friedman R."/>
            <person name="Venter J.C."/>
        </authorList>
    </citation>
    <scope>NUCLEOTIDE SEQUENCE [LARGE SCALE GENOMIC DNA]</scope>
    <source>
        <strain evidence="1 2">DSM 3645</strain>
    </source>
</reference>
<dbReference type="EMBL" id="AANZ01000014">
    <property type="protein sequence ID" value="EAQ79244.1"/>
    <property type="molecule type" value="Genomic_DNA"/>
</dbReference>
<evidence type="ECO:0000313" key="1">
    <source>
        <dbReference type="EMBL" id="EAQ79244.1"/>
    </source>
</evidence>
<protein>
    <submittedName>
        <fullName evidence="1">Uncharacterized protein</fullName>
    </submittedName>
</protein>
<name>A3ZV98_9BACT</name>